<dbReference type="RefSeq" id="WP_219529465.1">
    <property type="nucleotide sequence ID" value="NZ_JAHKRM010000006.1"/>
</dbReference>
<feature type="compositionally biased region" description="Basic and acidic residues" evidence="1">
    <location>
        <begin position="326"/>
        <end position="335"/>
    </location>
</feature>
<keyword evidence="4" id="KW-1185">Reference proteome</keyword>
<accession>A0ABW4GQM5</accession>
<dbReference type="Pfam" id="PF00561">
    <property type="entry name" value="Abhydrolase_1"/>
    <property type="match status" value="1"/>
</dbReference>
<dbReference type="PANTHER" id="PTHR43329">
    <property type="entry name" value="EPOXIDE HYDROLASE"/>
    <property type="match status" value="1"/>
</dbReference>
<dbReference type="GO" id="GO:0016787">
    <property type="term" value="F:hydrolase activity"/>
    <property type="evidence" value="ECO:0007669"/>
    <property type="project" value="UniProtKB-KW"/>
</dbReference>
<name>A0ABW4GQM5_9ACTN</name>
<feature type="domain" description="AB hydrolase-1" evidence="2">
    <location>
        <begin position="44"/>
        <end position="283"/>
    </location>
</feature>
<evidence type="ECO:0000313" key="4">
    <source>
        <dbReference type="Proteomes" id="UP001597097"/>
    </source>
</evidence>
<proteinExistence type="predicted"/>
<protein>
    <submittedName>
        <fullName evidence="3">Alpha/beta fold hydrolase</fullName>
    </submittedName>
</protein>
<organism evidence="3 4">
    <name type="scientific">Nonomuraea guangzhouensis</name>
    <dbReference type="NCBI Taxonomy" id="1291555"/>
    <lineage>
        <taxon>Bacteria</taxon>
        <taxon>Bacillati</taxon>
        <taxon>Actinomycetota</taxon>
        <taxon>Actinomycetes</taxon>
        <taxon>Streptosporangiales</taxon>
        <taxon>Streptosporangiaceae</taxon>
        <taxon>Nonomuraea</taxon>
    </lineage>
</organism>
<comment type="caution">
    <text evidence="3">The sequence shown here is derived from an EMBL/GenBank/DDBJ whole genome shotgun (WGS) entry which is preliminary data.</text>
</comment>
<gene>
    <name evidence="3" type="ORF">ACFSJ0_47395</name>
</gene>
<dbReference type="Proteomes" id="UP001597097">
    <property type="component" value="Unassembled WGS sequence"/>
</dbReference>
<feature type="compositionally biased region" description="Basic residues" evidence="1">
    <location>
        <begin position="301"/>
        <end position="318"/>
    </location>
</feature>
<dbReference type="InterPro" id="IPR000073">
    <property type="entry name" value="AB_hydrolase_1"/>
</dbReference>
<keyword evidence="3" id="KW-0378">Hydrolase</keyword>
<feature type="region of interest" description="Disordered" evidence="1">
    <location>
        <begin position="299"/>
        <end position="335"/>
    </location>
</feature>
<evidence type="ECO:0000313" key="3">
    <source>
        <dbReference type="EMBL" id="MFD1544739.1"/>
    </source>
</evidence>
<evidence type="ECO:0000259" key="2">
    <source>
        <dbReference type="Pfam" id="PF00561"/>
    </source>
</evidence>
<evidence type="ECO:0000256" key="1">
    <source>
        <dbReference type="SAM" id="MobiDB-lite"/>
    </source>
</evidence>
<reference evidence="4" key="1">
    <citation type="journal article" date="2019" name="Int. J. Syst. Evol. Microbiol.">
        <title>The Global Catalogue of Microorganisms (GCM) 10K type strain sequencing project: providing services to taxonomists for standard genome sequencing and annotation.</title>
        <authorList>
            <consortium name="The Broad Institute Genomics Platform"/>
            <consortium name="The Broad Institute Genome Sequencing Center for Infectious Disease"/>
            <person name="Wu L."/>
            <person name="Ma J."/>
        </authorList>
    </citation>
    <scope>NUCLEOTIDE SEQUENCE [LARGE SCALE GENOMIC DNA]</scope>
    <source>
        <strain evidence="4">CGMCC 1.15399</strain>
    </source>
</reference>
<sequence>MELRTERPMPQMAGTAGVRHRWVEVRGVRLHVAEFGDESGGGDPVLLLHGFPQHWFAWRKLVPLLPGHRLICVDLRGFGWSQQTRRGYDIEGLGRDVLALLDELGLDRVVLVAHDWGAQVGFRLCLRAPERVGAYLALNMVHPWPRHLSVLRNLWRMWFTAVVEYPVLGRWILRRRPGFARFLLRYGVADPSSWRTVDLDEFAAATAVSAHAGQSMFWQYVLRDIPALLLGTHRRLRLAVPTVILGGAQDPVIPPDLLPGGERYADDLTVRVVPSAGHLLHEECPEVVAESLRALQARVGRPTRREHRPVALGRRRLRPPAAHGRYTADRSDGTR</sequence>
<dbReference type="EMBL" id="JBHUCM010000044">
    <property type="protein sequence ID" value="MFD1544739.1"/>
    <property type="molecule type" value="Genomic_DNA"/>
</dbReference>